<reference evidence="1 2" key="1">
    <citation type="submission" date="2019-11" db="EMBL/GenBank/DDBJ databases">
        <title>Agromyces kandeliae sp. nov., isolated from mangrove soil.</title>
        <authorList>
            <person name="Wang R."/>
        </authorList>
    </citation>
    <scope>NUCLEOTIDE SEQUENCE [LARGE SCALE GENOMIC DNA]</scope>
    <source>
        <strain evidence="1 2">Q22</strain>
    </source>
</reference>
<protein>
    <submittedName>
        <fullName evidence="1">Uncharacterized protein</fullName>
    </submittedName>
</protein>
<keyword evidence="2" id="KW-1185">Reference proteome</keyword>
<evidence type="ECO:0000313" key="1">
    <source>
        <dbReference type="EMBL" id="MRX44514.1"/>
    </source>
</evidence>
<accession>A0A6L5R4K6</accession>
<gene>
    <name evidence="1" type="ORF">GJR97_12360</name>
</gene>
<dbReference type="Proteomes" id="UP000476511">
    <property type="component" value="Unassembled WGS sequence"/>
</dbReference>
<name>A0A6L5R4K6_9MICO</name>
<comment type="caution">
    <text evidence="1">The sequence shown here is derived from an EMBL/GenBank/DDBJ whole genome shotgun (WGS) entry which is preliminary data.</text>
</comment>
<organism evidence="1 2">
    <name type="scientific">Agromyces kandeliae</name>
    <dbReference type="NCBI Taxonomy" id="2666141"/>
    <lineage>
        <taxon>Bacteria</taxon>
        <taxon>Bacillati</taxon>
        <taxon>Actinomycetota</taxon>
        <taxon>Actinomycetes</taxon>
        <taxon>Micrococcales</taxon>
        <taxon>Microbacteriaceae</taxon>
        <taxon>Agromyces</taxon>
    </lineage>
</organism>
<evidence type="ECO:0000313" key="2">
    <source>
        <dbReference type="Proteomes" id="UP000476511"/>
    </source>
</evidence>
<dbReference type="AlphaFoldDB" id="A0A6L5R4K6"/>
<dbReference type="RefSeq" id="WP_154346798.1">
    <property type="nucleotide sequence ID" value="NZ_WKJD01000016.1"/>
</dbReference>
<dbReference type="EMBL" id="WKJD01000016">
    <property type="protein sequence ID" value="MRX44514.1"/>
    <property type="molecule type" value="Genomic_DNA"/>
</dbReference>
<proteinExistence type="predicted"/>
<sequence>MTFDRMAEAMGLAQADMHTYGAEDMEELISILGALDRANGDMEPWLVRGSRWESVIALPRKRLGGLSSSEIPMSPGVLVFFDADVPVFVGEGTGRNGLRGRLRQHRATGSNLSSSTLRASVAVEVLGVSRWTARQRPGVLLDSMVEEVNEVVAEFEVAWIECETPEAAHELKHQLWMQYKPEHNIL</sequence>